<dbReference type="InterPro" id="IPR020904">
    <property type="entry name" value="Sc_DH/Rdtase_CS"/>
</dbReference>
<evidence type="ECO:0000256" key="2">
    <source>
        <dbReference type="ARBA" id="ARBA00022857"/>
    </source>
</evidence>
<dbReference type="EMBL" id="ML993611">
    <property type="protein sequence ID" value="KAF2162843.1"/>
    <property type="molecule type" value="Genomic_DNA"/>
</dbReference>
<keyword evidence="2" id="KW-0521">NADP</keyword>
<dbReference type="Pfam" id="PF13561">
    <property type="entry name" value="adh_short_C2"/>
    <property type="match status" value="1"/>
</dbReference>
<dbReference type="InterPro" id="IPR036291">
    <property type="entry name" value="NAD(P)-bd_dom_sf"/>
</dbReference>
<dbReference type="GO" id="GO:0006633">
    <property type="term" value="P:fatty acid biosynthetic process"/>
    <property type="evidence" value="ECO:0007669"/>
    <property type="project" value="TreeGrafter"/>
</dbReference>
<evidence type="ECO:0000313" key="4">
    <source>
        <dbReference type="Proteomes" id="UP000799537"/>
    </source>
</evidence>
<dbReference type="AlphaFoldDB" id="A0A6A6C7L3"/>
<evidence type="ECO:0008006" key="5">
    <source>
        <dbReference type="Google" id="ProtNLM"/>
    </source>
</evidence>
<dbReference type="OrthoDB" id="417891at2759"/>
<comment type="similarity">
    <text evidence="1">Belongs to the short-chain dehydrogenases/reductases (SDR) family.</text>
</comment>
<proteinExistence type="inferred from homology"/>
<dbReference type="RefSeq" id="XP_033663732.1">
    <property type="nucleotide sequence ID" value="XM_033813762.1"/>
</dbReference>
<evidence type="ECO:0000256" key="1">
    <source>
        <dbReference type="ARBA" id="ARBA00006484"/>
    </source>
</evidence>
<evidence type="ECO:0000313" key="3">
    <source>
        <dbReference type="EMBL" id="KAF2162843.1"/>
    </source>
</evidence>
<protein>
    <recommendedName>
        <fullName evidence="5">Ketoreductase (KR) domain-containing protein</fullName>
    </recommendedName>
</protein>
<dbReference type="Gene3D" id="3.40.50.720">
    <property type="entry name" value="NAD(P)-binding Rossmann-like Domain"/>
    <property type="match status" value="1"/>
</dbReference>
<dbReference type="GeneID" id="54567034"/>
<accession>A0A6A6C7L3</accession>
<dbReference type="Proteomes" id="UP000799537">
    <property type="component" value="Unassembled WGS sequence"/>
</dbReference>
<dbReference type="PROSITE" id="PS00061">
    <property type="entry name" value="ADH_SHORT"/>
    <property type="match status" value="1"/>
</dbReference>
<sequence length="305" mass="33137">MPCFRSQRHLKRTSSTLRKKYTISDRSQDRVTSAALGAVPLQLLPCNNGLLLNQEKLVRLVYLGIGRATAVTFARTGKYDLALHYNTASEEARHKLLHAINDVVSAVIDVALFQADLSSYDGVRRLHREVSEQFNGVDVLFSNAGSSGGVTGIASLGEVDIEVFERTWRVNTGGSILLAQLCLPFMEQQGWGRIVFNSSVAALTGGVVGPHYASSKSALHGFVHWLGMNVAKKGVTVNAVAPALITDTNMLPRDEGSEKNKTLTDRIPVGRLGQPEEIAETVLWLANVGYVTRKIIGMDGGSYPF</sequence>
<gene>
    <name evidence="3" type="ORF">M409DRAFT_57902</name>
</gene>
<keyword evidence="4" id="KW-1185">Reference proteome</keyword>
<dbReference type="InterPro" id="IPR002347">
    <property type="entry name" value="SDR_fam"/>
</dbReference>
<dbReference type="SUPFAM" id="SSF51735">
    <property type="entry name" value="NAD(P)-binding Rossmann-fold domains"/>
    <property type="match status" value="1"/>
</dbReference>
<dbReference type="PANTHER" id="PTHR42760:SF127">
    <property type="entry name" value="3-KETOACYL-ACYL CARRIER PROTEIN REDUCTASE-RELATED"/>
    <property type="match status" value="1"/>
</dbReference>
<dbReference type="GO" id="GO:0016616">
    <property type="term" value="F:oxidoreductase activity, acting on the CH-OH group of donors, NAD or NADP as acceptor"/>
    <property type="evidence" value="ECO:0007669"/>
    <property type="project" value="TreeGrafter"/>
</dbReference>
<reference evidence="3" key="1">
    <citation type="journal article" date="2020" name="Stud. Mycol.">
        <title>101 Dothideomycetes genomes: a test case for predicting lifestyles and emergence of pathogens.</title>
        <authorList>
            <person name="Haridas S."/>
            <person name="Albert R."/>
            <person name="Binder M."/>
            <person name="Bloem J."/>
            <person name="Labutti K."/>
            <person name="Salamov A."/>
            <person name="Andreopoulos B."/>
            <person name="Baker S."/>
            <person name="Barry K."/>
            <person name="Bills G."/>
            <person name="Bluhm B."/>
            <person name="Cannon C."/>
            <person name="Castanera R."/>
            <person name="Culley D."/>
            <person name="Daum C."/>
            <person name="Ezra D."/>
            <person name="Gonzalez J."/>
            <person name="Henrissat B."/>
            <person name="Kuo A."/>
            <person name="Liang C."/>
            <person name="Lipzen A."/>
            <person name="Lutzoni F."/>
            <person name="Magnuson J."/>
            <person name="Mondo S."/>
            <person name="Nolan M."/>
            <person name="Ohm R."/>
            <person name="Pangilinan J."/>
            <person name="Park H.-J."/>
            <person name="Ramirez L."/>
            <person name="Alfaro M."/>
            <person name="Sun H."/>
            <person name="Tritt A."/>
            <person name="Yoshinaga Y."/>
            <person name="Zwiers L.-H."/>
            <person name="Turgeon B."/>
            <person name="Goodwin S."/>
            <person name="Spatafora J."/>
            <person name="Crous P."/>
            <person name="Grigoriev I."/>
        </authorList>
    </citation>
    <scope>NUCLEOTIDE SEQUENCE</scope>
    <source>
        <strain evidence="3">ATCC 36951</strain>
    </source>
</reference>
<dbReference type="PANTHER" id="PTHR42760">
    <property type="entry name" value="SHORT-CHAIN DEHYDROGENASES/REDUCTASES FAMILY MEMBER"/>
    <property type="match status" value="1"/>
</dbReference>
<name>A0A6A6C7L3_ZASCE</name>
<dbReference type="GO" id="GO:0048038">
    <property type="term" value="F:quinone binding"/>
    <property type="evidence" value="ECO:0007669"/>
    <property type="project" value="TreeGrafter"/>
</dbReference>
<dbReference type="CDD" id="cd05233">
    <property type="entry name" value="SDR_c"/>
    <property type="match status" value="1"/>
</dbReference>
<organism evidence="3 4">
    <name type="scientific">Zasmidium cellare ATCC 36951</name>
    <dbReference type="NCBI Taxonomy" id="1080233"/>
    <lineage>
        <taxon>Eukaryota</taxon>
        <taxon>Fungi</taxon>
        <taxon>Dikarya</taxon>
        <taxon>Ascomycota</taxon>
        <taxon>Pezizomycotina</taxon>
        <taxon>Dothideomycetes</taxon>
        <taxon>Dothideomycetidae</taxon>
        <taxon>Mycosphaerellales</taxon>
        <taxon>Mycosphaerellaceae</taxon>
        <taxon>Zasmidium</taxon>
    </lineage>
</organism>
<dbReference type="PRINTS" id="PR00081">
    <property type="entry name" value="GDHRDH"/>
</dbReference>